<proteinExistence type="predicted"/>
<evidence type="ECO:0000259" key="1">
    <source>
        <dbReference type="Pfam" id="PF01656"/>
    </source>
</evidence>
<reference evidence="2 3" key="1">
    <citation type="submission" date="2019-03" db="EMBL/GenBank/DDBJ databases">
        <title>Metabolic reconstructions from genomes of highly enriched 'Candidatus Accumulibacter' and 'Candidatus Competibacter' bioreactor populations.</title>
        <authorList>
            <person name="Annavajhala M.K."/>
            <person name="Welles L."/>
            <person name="Abbas B."/>
            <person name="Sorokin D."/>
            <person name="Park H."/>
            <person name="Van Loosdrecht M."/>
            <person name="Chandran K."/>
        </authorList>
    </citation>
    <scope>NUCLEOTIDE SEQUENCE [LARGE SCALE GENOMIC DNA]</scope>
    <source>
        <strain evidence="2 3">SBR_S</strain>
    </source>
</reference>
<gene>
    <name evidence="2" type="ORF">E4Q23_21380</name>
</gene>
<evidence type="ECO:0000313" key="2">
    <source>
        <dbReference type="EMBL" id="NMQ30079.1"/>
    </source>
</evidence>
<dbReference type="Gene3D" id="3.40.50.300">
    <property type="entry name" value="P-loop containing nucleotide triphosphate hydrolases"/>
    <property type="match status" value="1"/>
</dbReference>
<dbReference type="RefSeq" id="WP_169068505.1">
    <property type="nucleotide sequence ID" value="NZ_SPMY01000109.1"/>
</dbReference>
<comment type="caution">
    <text evidence="2">The sequence shown here is derived from an EMBL/GenBank/DDBJ whole genome shotgun (WGS) entry which is preliminary data.</text>
</comment>
<dbReference type="CDD" id="cd02042">
    <property type="entry name" value="ParAB_family"/>
    <property type="match status" value="1"/>
</dbReference>
<accession>A0ABX1U4J0</accession>
<evidence type="ECO:0000313" key="3">
    <source>
        <dbReference type="Proteomes" id="UP000749010"/>
    </source>
</evidence>
<feature type="domain" description="CobQ/CobB/MinD/ParA nucleotide binding" evidence="1">
    <location>
        <begin position="4"/>
        <end position="181"/>
    </location>
</feature>
<dbReference type="EMBL" id="SPMY01000109">
    <property type="protein sequence ID" value="NMQ30079.1"/>
    <property type="molecule type" value="Genomic_DNA"/>
</dbReference>
<keyword evidence="3" id="KW-1185">Reference proteome</keyword>
<protein>
    <submittedName>
        <fullName evidence="2">ParA family protein</fullName>
    </submittedName>
</protein>
<dbReference type="PANTHER" id="PTHR13696:SF96">
    <property type="entry name" value="COBQ_COBB_MIND_PARA NUCLEOTIDE BINDING DOMAIN-CONTAINING PROTEIN"/>
    <property type="match status" value="1"/>
</dbReference>
<name>A0ABX1U4J0_9PROT</name>
<dbReference type="InterPro" id="IPR002586">
    <property type="entry name" value="CobQ/CobB/MinD/ParA_Nub-bd_dom"/>
</dbReference>
<dbReference type="PANTHER" id="PTHR13696">
    <property type="entry name" value="P-LOOP CONTAINING NUCLEOSIDE TRIPHOSPHATE HYDROLASE"/>
    <property type="match status" value="1"/>
</dbReference>
<sequence>MFKIAIIGQKGGDGKTTLALGLAVAATEAGLDVAIIDLDPQANAANWKDRRTADNPAVISAQVSRLKQTIRTAEEYGADLVLIDTPGRSDSAAIEAARCADLVLIPVRPQIFGLETLQGVRDLLRVAGDPLAYVVVNGIHPQATKAAEAAKTLIEATFALKVAPVHLCQRGGYAEAPTTGKTAQELDPEGKAADELRRLYMFTTELLNMLDGKHEHKQNGRVANRA</sequence>
<dbReference type="SUPFAM" id="SSF52540">
    <property type="entry name" value="P-loop containing nucleoside triphosphate hydrolases"/>
    <property type="match status" value="1"/>
</dbReference>
<dbReference type="PIRSF" id="PIRSF009320">
    <property type="entry name" value="Nuc_binding_HP_1000"/>
    <property type="match status" value="1"/>
</dbReference>
<dbReference type="InterPro" id="IPR027417">
    <property type="entry name" value="P-loop_NTPase"/>
</dbReference>
<dbReference type="Proteomes" id="UP000749010">
    <property type="component" value="Unassembled WGS sequence"/>
</dbReference>
<dbReference type="InterPro" id="IPR050678">
    <property type="entry name" value="DNA_Partitioning_ATPase"/>
</dbReference>
<organism evidence="2 3">
    <name type="scientific">Candidatus Accumulibacter phosphatis</name>
    <dbReference type="NCBI Taxonomy" id="327160"/>
    <lineage>
        <taxon>Bacteria</taxon>
        <taxon>Pseudomonadati</taxon>
        <taxon>Pseudomonadota</taxon>
        <taxon>Betaproteobacteria</taxon>
        <taxon>Candidatus Accumulibacter</taxon>
    </lineage>
</organism>
<dbReference type="Pfam" id="PF01656">
    <property type="entry name" value="CbiA"/>
    <property type="match status" value="1"/>
</dbReference>